<organism evidence="2 3">
    <name type="scientific">Ectorhizobium quercum</name>
    <dbReference type="NCBI Taxonomy" id="2965071"/>
    <lineage>
        <taxon>Bacteria</taxon>
        <taxon>Pseudomonadati</taxon>
        <taxon>Pseudomonadota</taxon>
        <taxon>Alphaproteobacteria</taxon>
        <taxon>Hyphomicrobiales</taxon>
        <taxon>Rhizobiaceae</taxon>
        <taxon>Ectorhizobium</taxon>
    </lineage>
</organism>
<feature type="transmembrane region" description="Helical" evidence="1">
    <location>
        <begin position="7"/>
        <end position="28"/>
    </location>
</feature>
<dbReference type="RefSeq" id="WP_306412881.1">
    <property type="nucleotide sequence ID" value="NZ_JANFPI010000007.1"/>
</dbReference>
<evidence type="ECO:0000313" key="2">
    <source>
        <dbReference type="EMBL" id="MCX8999393.1"/>
    </source>
</evidence>
<evidence type="ECO:0000313" key="3">
    <source>
        <dbReference type="Proteomes" id="UP001208771"/>
    </source>
</evidence>
<keyword evidence="3" id="KW-1185">Reference proteome</keyword>
<gene>
    <name evidence="2" type="ORF">NOF55_19995</name>
</gene>
<dbReference type="Proteomes" id="UP001208771">
    <property type="component" value="Unassembled WGS sequence"/>
</dbReference>
<proteinExistence type="predicted"/>
<dbReference type="AlphaFoldDB" id="A0AAE3N1S5"/>
<keyword evidence="1" id="KW-1133">Transmembrane helix</keyword>
<dbReference type="EMBL" id="JANFPI010000007">
    <property type="protein sequence ID" value="MCX8999393.1"/>
    <property type="molecule type" value="Genomic_DNA"/>
</dbReference>
<protein>
    <submittedName>
        <fullName evidence="2">Uncharacterized protein</fullName>
    </submittedName>
</protein>
<accession>A0AAE3N1S5</accession>
<keyword evidence="1" id="KW-0472">Membrane</keyword>
<name>A0AAE3N1S5_9HYPH</name>
<comment type="caution">
    <text evidence="2">The sequence shown here is derived from an EMBL/GenBank/DDBJ whole genome shotgun (WGS) entry which is preliminary data.</text>
</comment>
<reference evidence="2" key="1">
    <citation type="submission" date="2022-07" db="EMBL/GenBank/DDBJ databases">
        <title>Ectorhizobium quercum gen.nov., sp. nov.</title>
        <authorList>
            <person name="Ma T."/>
            <person name="Li Y."/>
        </authorList>
    </citation>
    <scope>NUCLEOTIDE SEQUENCE</scope>
    <source>
        <strain evidence="2">BDR2-2</strain>
    </source>
</reference>
<feature type="transmembrane region" description="Helical" evidence="1">
    <location>
        <begin position="34"/>
        <end position="56"/>
    </location>
</feature>
<keyword evidence="1" id="KW-0812">Transmembrane</keyword>
<feature type="transmembrane region" description="Helical" evidence="1">
    <location>
        <begin position="63"/>
        <end position="80"/>
    </location>
</feature>
<evidence type="ECO:0000256" key="1">
    <source>
        <dbReference type="SAM" id="Phobius"/>
    </source>
</evidence>
<sequence>MWRRQDWTFSSIVALAFGLSTAWFWWWLIMYEGVWAYMIFAWIPAVPALVFGFHAVKNHGSGVGAIAMLLALSPLATSMIV</sequence>